<feature type="domain" description="DUF7680" evidence="1">
    <location>
        <begin position="4"/>
        <end position="142"/>
    </location>
</feature>
<dbReference type="GeneID" id="301681412"/>
<name>A0A5M3SYY1_LIMPL</name>
<dbReference type="Proteomes" id="UP000326169">
    <property type="component" value="Unassembled WGS sequence"/>
</dbReference>
<gene>
    <name evidence="2" type="ORF">NIES46_04430</name>
</gene>
<evidence type="ECO:0000313" key="2">
    <source>
        <dbReference type="EMBL" id="GCE92403.1"/>
    </source>
</evidence>
<protein>
    <recommendedName>
        <fullName evidence="1">DUF7680 domain-containing protein</fullName>
    </recommendedName>
</protein>
<evidence type="ECO:0000259" key="1">
    <source>
        <dbReference type="Pfam" id="PF24728"/>
    </source>
</evidence>
<dbReference type="EMBL" id="BIMW01000014">
    <property type="protein sequence ID" value="GCE92403.1"/>
    <property type="molecule type" value="Genomic_DNA"/>
</dbReference>
<dbReference type="RefSeq" id="WP_006617998.1">
    <property type="nucleotide sequence ID" value="NZ_BIMW01000014.1"/>
</dbReference>
<sequence length="142" mass="16211">MQEFQLRVVPIDNNNFGLEIYQCAYKKAGEKKRPPAKRLGRLKGNVLILARPSIYQLLKQNNYDPKTLNHHRKKPYILDEKSGVTLAILFQALQPLRKSDKIVNIAAGIKEMSNEEAHYWFAKVNSSKNPAALKALRILLGE</sequence>
<comment type="caution">
    <text evidence="2">The sequence shown here is derived from an EMBL/GenBank/DDBJ whole genome shotgun (WGS) entry which is preliminary data.</text>
</comment>
<dbReference type="Pfam" id="PF24728">
    <property type="entry name" value="DUF7680"/>
    <property type="match status" value="1"/>
</dbReference>
<reference evidence="2 3" key="1">
    <citation type="journal article" date="2019" name="J Genomics">
        <title>The Draft Genome of a Hydrogen-producing Cyanobacterium, Arthrospira platensis NIES-46.</title>
        <authorList>
            <person name="Suzuki S."/>
            <person name="Yamaguchi H."/>
            <person name="Kawachi M."/>
        </authorList>
    </citation>
    <scope>NUCLEOTIDE SEQUENCE [LARGE SCALE GENOMIC DNA]</scope>
    <source>
        <strain evidence="2 3">NIES-46</strain>
    </source>
</reference>
<dbReference type="InterPro" id="IPR056097">
    <property type="entry name" value="DUF7680"/>
</dbReference>
<keyword evidence="3" id="KW-1185">Reference proteome</keyword>
<accession>A0A5M3SYY1</accession>
<organism evidence="2 3">
    <name type="scientific">Limnospira platensis NIES-46</name>
    <dbReference type="NCBI Taxonomy" id="1236695"/>
    <lineage>
        <taxon>Bacteria</taxon>
        <taxon>Bacillati</taxon>
        <taxon>Cyanobacteriota</taxon>
        <taxon>Cyanophyceae</taxon>
        <taxon>Oscillatoriophycideae</taxon>
        <taxon>Oscillatoriales</taxon>
        <taxon>Sirenicapillariaceae</taxon>
        <taxon>Limnospira</taxon>
    </lineage>
</organism>
<evidence type="ECO:0000313" key="3">
    <source>
        <dbReference type="Proteomes" id="UP000326169"/>
    </source>
</evidence>
<proteinExistence type="predicted"/>